<reference evidence="2 3" key="1">
    <citation type="journal article" date="2012" name="BMC Genomics">
        <title>Comparative genomics of the classical Bordetella subspecies: the evolution and exchange of virulence-associated diversity amongst closely related pathogens.</title>
        <authorList>
            <person name="Park J."/>
            <person name="Zhang Y."/>
            <person name="Buboltz A.M."/>
            <person name="Zhang X."/>
            <person name="Schuster S.C."/>
            <person name="Ahuja U."/>
            <person name="Liu M."/>
            <person name="Miller J.F."/>
            <person name="Sebaihia M."/>
            <person name="Bentley S.D."/>
            <person name="Parkhill J."/>
            <person name="Harvill E.T."/>
        </authorList>
    </citation>
    <scope>NUCLEOTIDE SEQUENCE [LARGE SCALE GENOMIC DNA]</scope>
    <source>
        <strain evidence="2 3">Bpp5</strain>
    </source>
</reference>
<dbReference type="AlphaFoldDB" id="K0MHT4"/>
<protein>
    <submittedName>
        <fullName evidence="2">Uncharacterized protein</fullName>
    </submittedName>
</protein>
<sequence>MSAIQAHKEIRLAGEVVVLSTHEEALQFLQTLLDPDSSEDSLPEDIDIKGELASMLIEIEGTNYHSSVTGNLSRGLWELQQEIYRAVAATLHGAPNIKRLTKEELHDYNLVIDVEDGCSKLVADLKDIVGHLKDAVNSMESRHKLIFLVTTVVALTAGTGLTWIKNNEIAADKSVRVEQEKTAQMEVVRKAAQEVPALERWVQASENGARSIAKSVSDADSLSIGKESLNKHEIAEVNQRAAKEVSDIFKLTGYFRVTSITEPTADGVVRVGLSGNGEEFLAYMNLRDENNPIPDEKSNAVFLAPKHSKRVYMEVRVKKASDGIREAFIISLPDDPDANPKA</sequence>
<name>K0MHT4_BORPB</name>
<keyword evidence="1" id="KW-0812">Transmembrane</keyword>
<keyword evidence="1" id="KW-0472">Membrane</keyword>
<evidence type="ECO:0000313" key="3">
    <source>
        <dbReference type="Proteomes" id="UP000008035"/>
    </source>
</evidence>
<feature type="transmembrane region" description="Helical" evidence="1">
    <location>
        <begin position="145"/>
        <end position="164"/>
    </location>
</feature>
<dbReference type="HOGENOM" id="CLU_810553_0_0_4"/>
<keyword evidence="1" id="KW-1133">Transmembrane helix</keyword>
<evidence type="ECO:0000256" key="1">
    <source>
        <dbReference type="SAM" id="Phobius"/>
    </source>
</evidence>
<organism evidence="2 3">
    <name type="scientific">Bordetella parapertussis (strain Bpp5)</name>
    <dbReference type="NCBI Taxonomy" id="1208660"/>
    <lineage>
        <taxon>Bacteria</taxon>
        <taxon>Pseudomonadati</taxon>
        <taxon>Pseudomonadota</taxon>
        <taxon>Betaproteobacteria</taxon>
        <taxon>Burkholderiales</taxon>
        <taxon>Alcaligenaceae</taxon>
        <taxon>Bordetella</taxon>
    </lineage>
</organism>
<dbReference type="EMBL" id="HE965803">
    <property type="protein sequence ID" value="CCJ49410.1"/>
    <property type="molecule type" value="Genomic_DNA"/>
</dbReference>
<dbReference type="Proteomes" id="UP000008035">
    <property type="component" value="Chromosome"/>
</dbReference>
<dbReference type="KEGG" id="bpar:BN117_2077"/>
<evidence type="ECO:0000313" key="2">
    <source>
        <dbReference type="EMBL" id="CCJ49410.1"/>
    </source>
</evidence>
<accession>K0MHT4</accession>
<gene>
    <name evidence="2" type="ordered locus">BN117_2077</name>
</gene>
<proteinExistence type="predicted"/>